<feature type="signal peptide" evidence="2">
    <location>
        <begin position="1"/>
        <end position="18"/>
    </location>
</feature>
<evidence type="ECO:0000256" key="2">
    <source>
        <dbReference type="SAM" id="SignalP"/>
    </source>
</evidence>
<dbReference type="Gene3D" id="2.60.210.10">
    <property type="entry name" value="Apoptosis, Tumor Necrosis Factor Receptor Associated Protein 2, Chain A"/>
    <property type="match status" value="1"/>
</dbReference>
<dbReference type="EMBL" id="JAMFTS010000002">
    <property type="protein sequence ID" value="KAJ4801910.1"/>
    <property type="molecule type" value="Genomic_DNA"/>
</dbReference>
<accession>A0AAV8GCI9</accession>
<comment type="caution">
    <text evidence="4">The sequence shown here is derived from an EMBL/GenBank/DDBJ whole genome shotgun (WGS) entry which is preliminary data.</text>
</comment>
<dbReference type="CDD" id="cd00121">
    <property type="entry name" value="MATH"/>
    <property type="match status" value="1"/>
</dbReference>
<organism evidence="4 5">
    <name type="scientific">Rhynchospora pubera</name>
    <dbReference type="NCBI Taxonomy" id="906938"/>
    <lineage>
        <taxon>Eukaryota</taxon>
        <taxon>Viridiplantae</taxon>
        <taxon>Streptophyta</taxon>
        <taxon>Embryophyta</taxon>
        <taxon>Tracheophyta</taxon>
        <taxon>Spermatophyta</taxon>
        <taxon>Magnoliopsida</taxon>
        <taxon>Liliopsida</taxon>
        <taxon>Poales</taxon>
        <taxon>Cyperaceae</taxon>
        <taxon>Cyperoideae</taxon>
        <taxon>Rhynchosporeae</taxon>
        <taxon>Rhynchospora</taxon>
    </lineage>
</organism>
<feature type="chain" id="PRO_5043597161" evidence="2">
    <location>
        <begin position="19"/>
        <end position="195"/>
    </location>
</feature>
<dbReference type="InterPro" id="IPR008974">
    <property type="entry name" value="TRAF-like"/>
</dbReference>
<evidence type="ECO:0000313" key="4">
    <source>
        <dbReference type="EMBL" id="KAJ4801910.1"/>
    </source>
</evidence>
<dbReference type="InterPro" id="IPR045005">
    <property type="entry name" value="BPM1-6"/>
</dbReference>
<keyword evidence="2" id="KW-0732">Signal</keyword>
<dbReference type="Proteomes" id="UP001140206">
    <property type="component" value="Chromosome 2"/>
</dbReference>
<dbReference type="PANTHER" id="PTHR26379">
    <property type="entry name" value="BTB/POZ AND MATH DOMAIN-CONTAINING PROTEIN 1"/>
    <property type="match status" value="1"/>
</dbReference>
<protein>
    <submittedName>
        <fullName evidence="4">BTB/POZ and MATH domain-containing protein 2</fullName>
    </submittedName>
</protein>
<dbReference type="PROSITE" id="PS50144">
    <property type="entry name" value="MATH"/>
    <property type="match status" value="1"/>
</dbReference>
<proteinExistence type="predicted"/>
<name>A0AAV8GCI9_9POAL</name>
<evidence type="ECO:0000259" key="3">
    <source>
        <dbReference type="PROSITE" id="PS50144"/>
    </source>
</evidence>
<gene>
    <name evidence="4" type="ORF">LUZ62_053156</name>
</gene>
<dbReference type="AlphaFoldDB" id="A0AAV8GCI9"/>
<dbReference type="PANTHER" id="PTHR26379:SF428">
    <property type="entry name" value="GENOME ASSEMBLY, CHROMOSOME: II"/>
    <property type="match status" value="1"/>
</dbReference>
<dbReference type="Pfam" id="PF22486">
    <property type="entry name" value="MATH_2"/>
    <property type="match status" value="1"/>
</dbReference>
<dbReference type="GO" id="GO:0016567">
    <property type="term" value="P:protein ubiquitination"/>
    <property type="evidence" value="ECO:0007669"/>
    <property type="project" value="InterPro"/>
</dbReference>
<dbReference type="InterPro" id="IPR002083">
    <property type="entry name" value="MATH/TRAF_dom"/>
</dbReference>
<feature type="domain" description="MATH" evidence="3">
    <location>
        <begin position="23"/>
        <end position="153"/>
    </location>
</feature>
<dbReference type="SUPFAM" id="SSF49599">
    <property type="entry name" value="TRAF domain-like"/>
    <property type="match status" value="1"/>
</dbReference>
<feature type="region of interest" description="Disordered" evidence="1">
    <location>
        <begin position="176"/>
        <end position="195"/>
    </location>
</feature>
<evidence type="ECO:0000313" key="5">
    <source>
        <dbReference type="Proteomes" id="UP001140206"/>
    </source>
</evidence>
<sequence>MLVPIVLFFSFLITPHAADVYQIGSKTFEITEYSLVKQGISTGNCMESDPFTVGGYQWVTEFYPQGTKRSNSGFVSVFLKLINAENAVEALSTHHFQDWNTGAWSTDTPVDEDFDIYSPSGIAEWGYFKFMNRSELEASNYLKNDMLVIRTTVLVLKDTSKLLLQTMSTVPNITTTGFSNQLNRTAPDLSPDDRE</sequence>
<keyword evidence="5" id="KW-1185">Reference proteome</keyword>
<reference evidence="4" key="1">
    <citation type="submission" date="2022-08" db="EMBL/GenBank/DDBJ databases">
        <authorList>
            <person name="Marques A."/>
        </authorList>
    </citation>
    <scope>NUCLEOTIDE SEQUENCE</scope>
    <source>
        <strain evidence="4">RhyPub2mFocal</strain>
        <tissue evidence="4">Leaves</tissue>
    </source>
</reference>
<evidence type="ECO:0000256" key="1">
    <source>
        <dbReference type="SAM" id="MobiDB-lite"/>
    </source>
</evidence>